<protein>
    <submittedName>
        <fullName evidence="1">Uncharacterized protein</fullName>
    </submittedName>
</protein>
<evidence type="ECO:0000313" key="1">
    <source>
        <dbReference type="EMBL" id="DAE08123.1"/>
    </source>
</evidence>
<name>A0A8S5PNQ1_9CAUD</name>
<sequence length="62" mass="6931">MMAVVSELLSVLEGKKVSLVDAESIAYLFHKEVEEKSATQLDHYKKTGTFRVEVEGGTEDEK</sequence>
<accession>A0A8S5PNQ1</accession>
<organism evidence="1">
    <name type="scientific">Siphoviridae sp. ct8NQ14</name>
    <dbReference type="NCBI Taxonomy" id="2825363"/>
    <lineage>
        <taxon>Viruses</taxon>
        <taxon>Duplodnaviria</taxon>
        <taxon>Heunggongvirae</taxon>
        <taxon>Uroviricota</taxon>
        <taxon>Caudoviricetes</taxon>
    </lineage>
</organism>
<dbReference type="EMBL" id="BK015464">
    <property type="protein sequence ID" value="DAE08123.1"/>
    <property type="molecule type" value="Genomic_DNA"/>
</dbReference>
<proteinExistence type="predicted"/>
<reference evidence="1" key="1">
    <citation type="journal article" date="2021" name="Proc. Natl. Acad. Sci. U.S.A.">
        <title>A Catalog of Tens of Thousands of Viruses from Human Metagenomes Reveals Hidden Associations with Chronic Diseases.</title>
        <authorList>
            <person name="Tisza M.J."/>
            <person name="Buck C.B."/>
        </authorList>
    </citation>
    <scope>NUCLEOTIDE SEQUENCE</scope>
    <source>
        <strain evidence="1">Ct8NQ14</strain>
    </source>
</reference>